<feature type="transmembrane region" description="Helical" evidence="1">
    <location>
        <begin position="644"/>
        <end position="664"/>
    </location>
</feature>
<feature type="transmembrane region" description="Helical" evidence="1">
    <location>
        <begin position="614"/>
        <end position="632"/>
    </location>
</feature>
<evidence type="ECO:0000313" key="5">
    <source>
        <dbReference type="EMBL" id="RMS21768.1"/>
    </source>
</evidence>
<feature type="domain" description="DUF7657" evidence="4">
    <location>
        <begin position="211"/>
        <end position="601"/>
    </location>
</feature>
<feature type="transmembrane region" description="Helical" evidence="1">
    <location>
        <begin position="449"/>
        <end position="467"/>
    </location>
</feature>
<feature type="transmembrane region" description="Helical" evidence="1">
    <location>
        <begin position="320"/>
        <end position="340"/>
    </location>
</feature>
<feature type="transmembrane region" description="Helical" evidence="1">
    <location>
        <begin position="166"/>
        <end position="184"/>
    </location>
</feature>
<dbReference type="InterPro" id="IPR056071">
    <property type="entry name" value="DUF7654"/>
</dbReference>
<organism evidence="5 6">
    <name type="scientific">Pseudomonas savastanoi</name>
    <name type="common">Pseudomonas syringae pv. savastanoi</name>
    <dbReference type="NCBI Taxonomy" id="29438"/>
    <lineage>
        <taxon>Bacteria</taxon>
        <taxon>Pseudomonadati</taxon>
        <taxon>Pseudomonadota</taxon>
        <taxon>Gammaproteobacteria</taxon>
        <taxon>Pseudomonadales</taxon>
        <taxon>Pseudomonadaceae</taxon>
        <taxon>Pseudomonas</taxon>
    </lineage>
</organism>
<feature type="signal peptide" evidence="2">
    <location>
        <begin position="1"/>
        <end position="30"/>
    </location>
</feature>
<dbReference type="EMBL" id="RBSL01000392">
    <property type="protein sequence ID" value="RMS21768.1"/>
    <property type="molecule type" value="Genomic_DNA"/>
</dbReference>
<comment type="caution">
    <text evidence="5">The sequence shown here is derived from an EMBL/GenBank/DDBJ whole genome shotgun (WGS) entry which is preliminary data.</text>
</comment>
<proteinExistence type="predicted"/>
<evidence type="ECO:0000259" key="3">
    <source>
        <dbReference type="Pfam" id="PF24672"/>
    </source>
</evidence>
<evidence type="ECO:0000313" key="6">
    <source>
        <dbReference type="Proteomes" id="UP000269801"/>
    </source>
</evidence>
<evidence type="ECO:0000256" key="2">
    <source>
        <dbReference type="SAM" id="SignalP"/>
    </source>
</evidence>
<feature type="chain" id="PRO_5018295357" description="Glycosyltransferase RgtA/B/C/D-like domain-containing protein" evidence="2">
    <location>
        <begin position="31"/>
        <end position="841"/>
    </location>
</feature>
<feature type="transmembrane region" description="Helical" evidence="1">
    <location>
        <begin position="372"/>
        <end position="390"/>
    </location>
</feature>
<keyword evidence="1" id="KW-0812">Transmembrane</keyword>
<keyword evidence="1" id="KW-0472">Membrane</keyword>
<evidence type="ECO:0000256" key="1">
    <source>
        <dbReference type="SAM" id="Phobius"/>
    </source>
</evidence>
<dbReference type="Pfam" id="PF24672">
    <property type="entry name" value="DUF7654"/>
    <property type="match status" value="1"/>
</dbReference>
<feature type="transmembrane region" description="Helical" evidence="1">
    <location>
        <begin position="204"/>
        <end position="223"/>
    </location>
</feature>
<feature type="domain" description="DUF7654" evidence="3">
    <location>
        <begin position="712"/>
        <end position="801"/>
    </location>
</feature>
<dbReference type="InterPro" id="IPR056074">
    <property type="entry name" value="DUF7657"/>
</dbReference>
<dbReference type="Pfam" id="PF24677">
    <property type="entry name" value="DUF7657"/>
    <property type="match status" value="1"/>
</dbReference>
<evidence type="ECO:0008006" key="7">
    <source>
        <dbReference type="Google" id="ProtNLM"/>
    </source>
</evidence>
<reference evidence="5 6" key="1">
    <citation type="submission" date="2018-08" db="EMBL/GenBank/DDBJ databases">
        <title>Recombination of ecologically and evolutionarily significant loci maintains genetic cohesion in the Pseudomonas syringae species complex.</title>
        <authorList>
            <person name="Dillon M."/>
            <person name="Thakur S."/>
            <person name="Almeida R.N.D."/>
            <person name="Weir B.S."/>
            <person name="Guttman D.S."/>
        </authorList>
    </citation>
    <scope>NUCLEOTIDE SEQUENCE [LARGE SCALE GENOMIC DNA]</scope>
    <source>
        <strain evidence="5 6">ICMP 13685</strain>
    </source>
</reference>
<feature type="transmembrane region" description="Helical" evidence="1">
    <location>
        <begin position="397"/>
        <end position="415"/>
    </location>
</feature>
<protein>
    <recommendedName>
        <fullName evidence="7">Glycosyltransferase RgtA/B/C/D-like domain-containing protein</fullName>
    </recommendedName>
</protein>
<keyword evidence="2" id="KW-0732">Signal</keyword>
<evidence type="ECO:0000259" key="4">
    <source>
        <dbReference type="Pfam" id="PF24677"/>
    </source>
</evidence>
<keyword evidence="1" id="KW-1133">Transmembrane helix</keyword>
<dbReference type="AlphaFoldDB" id="A0A3M5BAW2"/>
<feature type="transmembrane region" description="Helical" evidence="1">
    <location>
        <begin position="522"/>
        <end position="538"/>
    </location>
</feature>
<feature type="transmembrane region" description="Helical" evidence="1">
    <location>
        <begin position="421"/>
        <end position="437"/>
    </location>
</feature>
<dbReference type="Proteomes" id="UP000269801">
    <property type="component" value="Unassembled WGS sequence"/>
</dbReference>
<accession>A0A3M5BAW2</accession>
<name>A0A3M5BAW2_PSESS</name>
<feature type="transmembrane region" description="Helical" evidence="1">
    <location>
        <begin position="584"/>
        <end position="602"/>
    </location>
</feature>
<feature type="transmembrane region" description="Helical" evidence="1">
    <location>
        <begin position="550"/>
        <end position="572"/>
    </location>
</feature>
<feature type="transmembrane region" description="Helical" evidence="1">
    <location>
        <begin position="671"/>
        <end position="688"/>
    </location>
</feature>
<gene>
    <name evidence="5" type="ORF">ALP70_01802</name>
</gene>
<sequence length="841" mass="93105">MNYRRLNKMKKITEVFLFSFLLFFALMSNAQSSELDQEKTVKGVVDVLEIEGDHFTAQGWIAEYNSDNEAQELTVKLNEITLYKGELDVSSRFPRPDVNKALGKEDLAQPGWRIAGAIPNDLKSGEYTVSASVIIKNKIETQLAINDTIKVISYKKPSLIALLKSYTPKIALFASLIVLLYFLAKVGKISDAISSKTGKHIHPAGVLATGVIFVFLILLSAGITGSSFGIGVKQSPFIESNPLVLWGAEQPIRSDEWLVLTPNAIAQANHIPAFPITNSNLGTDGHNMLIIGMTGVPVSHVSQIVKPATWGYYLFDLKRALSWSWLFPIFACLLSVWAVLCNLNPGVWRLNFIASLTFSSAAYVVAWSNWPAYAVLFPCIIYLTFIKTLTTKSTVKLFTHSCLLGLAFAGFVLVLYPPWQISLTYIFIAITIGKVIKDKLYRSISTLHFLAYLFAFIIAGLLLYVWWKDAHLAIQSMENTIYPGLRTTLPGGDLSFEFLLRGYTNIGTLKAFSDTSSNQSEIASFYYMLLPLLTLFLVRAYQKEISAIEILLAGAIAFTLCFMLIGIPSFLAEISLWGRVPAKRADLALGFSCLLLTALLAKDARAANDRPIKNLGTIAAASSIIWTVLVYITTIHQRPGILSTLNPVLELFIFGTTLVAGFLLAKGSIRLHFVIMLCLSAITTYNFNPVVLAPDYIKTNIAALKQKRIDGTRDQVLVFESLTPSMYLLASGIKVVNGIFYYPQTTIWQQLDPTHISTNIYNRYQHLTFYAIEGVNSKGKVTLETPQSDVVKVTVSAEDFDFTTLSATKVTAPAGAIGLKSNKSLLYLSTQNGWMWFSVKR</sequence>